<dbReference type="InterPro" id="IPR018376">
    <property type="entry name" value="Enoyl-CoA_hyd/isom_CS"/>
</dbReference>
<feature type="binding site" evidence="3">
    <location>
        <position position="256"/>
    </location>
    <ligand>
        <name>substrate</name>
        <note>ligand shared between two neighboring subunits</note>
    </ligand>
</feature>
<comment type="pathway">
    <text evidence="3">Quinol/quinone metabolism; 1,4-dihydroxy-2-naphthoate biosynthesis; 1,4-dihydroxy-2-naphthoate from chorismate: step 6/7.</text>
</comment>
<dbReference type="Proteomes" id="UP000642509">
    <property type="component" value="Unassembled WGS sequence"/>
</dbReference>
<comment type="function">
    <text evidence="3">Converts o-succinylbenzoyl-CoA (OSB-CoA) to 1,4-dihydroxy-2-naphthoyl-CoA (DHNA-CoA).</text>
</comment>
<dbReference type="InterPro" id="IPR001753">
    <property type="entry name" value="Enoyl-CoA_hydra/iso"/>
</dbReference>
<dbReference type="HAMAP" id="MF_01934">
    <property type="entry name" value="MenB"/>
    <property type="match status" value="1"/>
</dbReference>
<reference evidence="5" key="1">
    <citation type="journal article" date="2019" name="Int. J. Syst. Evol. Microbiol.">
        <title>The Global Catalogue of Microorganisms (GCM) 10K type strain sequencing project: providing services to taxonomists for standard genome sequencing and annotation.</title>
        <authorList>
            <consortium name="The Broad Institute Genomics Platform"/>
            <consortium name="The Broad Institute Genome Sequencing Center for Infectious Disease"/>
            <person name="Wu L."/>
            <person name="Ma J."/>
        </authorList>
    </citation>
    <scope>NUCLEOTIDE SEQUENCE [LARGE SCALE GENOMIC DNA]</scope>
    <source>
        <strain evidence="5">CGMCC 1.7064</strain>
    </source>
</reference>
<evidence type="ECO:0000256" key="2">
    <source>
        <dbReference type="ARBA" id="ARBA00023239"/>
    </source>
</evidence>
<dbReference type="InterPro" id="IPR010198">
    <property type="entry name" value="DHNA-CoA_synthase_MenB"/>
</dbReference>
<comment type="catalytic activity">
    <reaction evidence="1 3">
        <text>2-succinylbenzoyl-CoA + H(+) = 1,4-dihydroxy-2-naphthoyl-CoA + H2O</text>
        <dbReference type="Rhea" id="RHEA:26562"/>
        <dbReference type="ChEBI" id="CHEBI:15377"/>
        <dbReference type="ChEBI" id="CHEBI:15378"/>
        <dbReference type="ChEBI" id="CHEBI:57364"/>
        <dbReference type="ChEBI" id="CHEBI:58897"/>
        <dbReference type="EC" id="4.1.3.36"/>
    </reaction>
</comment>
<comment type="caution">
    <text evidence="3">Lacks conserved residue(s) required for the propagation of feature annotation.</text>
</comment>
<dbReference type="InterPro" id="IPR014748">
    <property type="entry name" value="Enoyl-CoA_hydra_C"/>
</dbReference>
<feature type="binding site" description="in other chain" evidence="3">
    <location>
        <position position="144"/>
    </location>
    <ligand>
        <name>substrate</name>
        <note>ligand shared between two neighboring subunits</note>
    </ligand>
</feature>
<gene>
    <name evidence="3 4" type="primary">menB</name>
    <name evidence="4" type="ORF">GCM10010977_12540</name>
</gene>
<proteinExistence type="inferred from homology"/>
<evidence type="ECO:0000256" key="1">
    <source>
        <dbReference type="ARBA" id="ARBA00000177"/>
    </source>
</evidence>
<feature type="binding site" description="in other chain" evidence="3">
    <location>
        <position position="81"/>
    </location>
    <ligand>
        <name>substrate</name>
        <note>ligand shared between two neighboring subunits</note>
    </ligand>
</feature>
<keyword evidence="5" id="KW-1185">Reference proteome</keyword>
<dbReference type="PANTHER" id="PTHR43113:SF1">
    <property type="entry name" value="1,4-DIHYDROXY-2-NAPHTHOYL-COA SYNTHASE, PEROXISOMAL"/>
    <property type="match status" value="1"/>
</dbReference>
<protein>
    <recommendedName>
        <fullName evidence="3">1,4-dihydroxy-2-naphthoyl-CoA synthase</fullName>
        <shortName evidence="3">DHNA-CoA synthase</shortName>
        <ecNumber evidence="3">4.1.3.36</ecNumber>
    </recommendedName>
</protein>
<accession>A0ABQ2LYE0</accession>
<dbReference type="RefSeq" id="WP_188805311.1">
    <property type="nucleotide sequence ID" value="NZ_BAAAOU010000004.1"/>
</dbReference>
<comment type="similarity">
    <text evidence="3">Belongs to the enoyl-CoA hydratase/isomerase family. MenB subfamily.</text>
</comment>
<comment type="caution">
    <text evidence="4">The sequence shown here is derived from an EMBL/GenBank/DDBJ whole genome shotgun (WGS) entry which is preliminary data.</text>
</comment>
<dbReference type="Pfam" id="PF00378">
    <property type="entry name" value="ECH_1"/>
    <property type="match status" value="1"/>
</dbReference>
<dbReference type="PANTHER" id="PTHR43113">
    <property type="entry name" value="NUCLEOSIDE-DIPHOSPHATE-SUGAR EPIMERASE"/>
    <property type="match status" value="1"/>
</dbReference>
<dbReference type="EC" id="4.1.3.36" evidence="3"/>
<feature type="site" description="Important for catalysis" evidence="3">
    <location>
        <position position="81"/>
    </location>
</feature>
<dbReference type="Gene3D" id="1.10.12.10">
    <property type="entry name" value="Lyase 2-enoyl-coa Hydratase, Chain A, domain 2"/>
    <property type="match status" value="1"/>
</dbReference>
<dbReference type="EMBL" id="BMLQ01000003">
    <property type="protein sequence ID" value="GGO43728.1"/>
    <property type="molecule type" value="Genomic_DNA"/>
</dbReference>
<keyword evidence="3" id="KW-0474">Menaquinone biosynthesis</keyword>
<feature type="binding site" description="in other chain" evidence="3">
    <location>
        <begin position="112"/>
        <end position="116"/>
    </location>
    <ligand>
        <name>substrate</name>
        <note>ligand shared between two neighboring subunits</note>
    </ligand>
</feature>
<feature type="binding site" description="in other chain" evidence="3">
    <location>
        <begin position="68"/>
        <end position="72"/>
    </location>
    <ligand>
        <name>substrate</name>
        <note>ligand shared between two neighboring subunits</note>
    </ligand>
</feature>
<evidence type="ECO:0000256" key="3">
    <source>
        <dbReference type="HAMAP-Rule" id="MF_01934"/>
    </source>
</evidence>
<evidence type="ECO:0000313" key="5">
    <source>
        <dbReference type="Proteomes" id="UP000642509"/>
    </source>
</evidence>
<sequence length="266" mass="29157">MPAVEDFTDVTYEVDNGLAWITVNRPDRYNSFRARTVDELVMAFKTAWNDPAVGVVALTGAGDKAFCTGGDQKQRMESGDYGPSDSGLFEIDSLHRVIRDTPKPVIAAVNGFAIGGGHVLHLLADLTIAADHAVFGQNGPRVGSFDAGFGTGLMARAVGEKRAREIWFLCRRYSAEQAVEWGLANKSVPMDQLHAEVRSWADEILKLSPTALKVLKQSFNSDTEHFAGVGQMAYSTLKMFGETEEAQEGITAFNEKREPDFRAHQI</sequence>
<dbReference type="PROSITE" id="PS00166">
    <property type="entry name" value="ENOYL_COA_HYDRATASE"/>
    <property type="match status" value="1"/>
</dbReference>
<dbReference type="InterPro" id="IPR029045">
    <property type="entry name" value="ClpP/crotonase-like_dom_sf"/>
</dbReference>
<dbReference type="SUPFAM" id="SSF52096">
    <property type="entry name" value="ClpP/crotonase"/>
    <property type="match status" value="1"/>
</dbReference>
<organism evidence="4 5">
    <name type="scientific">Citricoccus zhacaiensis</name>
    <dbReference type="NCBI Taxonomy" id="489142"/>
    <lineage>
        <taxon>Bacteria</taxon>
        <taxon>Bacillati</taxon>
        <taxon>Actinomycetota</taxon>
        <taxon>Actinomycetes</taxon>
        <taxon>Micrococcales</taxon>
        <taxon>Micrococcaceae</taxon>
        <taxon>Citricoccus</taxon>
    </lineage>
</organism>
<evidence type="ECO:0000313" key="4">
    <source>
        <dbReference type="EMBL" id="GGO43728.1"/>
    </source>
</evidence>
<dbReference type="CDD" id="cd06558">
    <property type="entry name" value="crotonase-like"/>
    <property type="match status" value="1"/>
</dbReference>
<comment type="pathway">
    <text evidence="3">Quinol/quinone metabolism; menaquinone biosynthesis.</text>
</comment>
<keyword evidence="2 3" id="KW-0456">Lyase</keyword>
<dbReference type="Gene3D" id="3.90.226.10">
    <property type="entry name" value="2-enoyl-CoA Hydratase, Chain A, domain 1"/>
    <property type="match status" value="1"/>
</dbReference>
<name>A0ABQ2LYE0_9MICC</name>